<accession>A0ABN9LGL0</accession>
<gene>
    <name evidence="1" type="ORF">RIMI_LOCUS9036992</name>
</gene>
<keyword evidence="2" id="KW-1185">Reference proteome</keyword>
<reference evidence="1" key="1">
    <citation type="submission" date="2023-07" db="EMBL/GenBank/DDBJ databases">
        <authorList>
            <person name="Stuckert A."/>
        </authorList>
    </citation>
    <scope>NUCLEOTIDE SEQUENCE</scope>
</reference>
<dbReference type="EMBL" id="CAUEEQ010018413">
    <property type="protein sequence ID" value="CAJ0940887.1"/>
    <property type="molecule type" value="Genomic_DNA"/>
</dbReference>
<protein>
    <submittedName>
        <fullName evidence="1">Uncharacterized protein</fullName>
    </submittedName>
</protein>
<evidence type="ECO:0000313" key="2">
    <source>
        <dbReference type="Proteomes" id="UP001176940"/>
    </source>
</evidence>
<comment type="caution">
    <text evidence="1">The sequence shown here is derived from an EMBL/GenBank/DDBJ whole genome shotgun (WGS) entry which is preliminary data.</text>
</comment>
<name>A0ABN9LGL0_9NEOB</name>
<proteinExistence type="predicted"/>
<evidence type="ECO:0000313" key="1">
    <source>
        <dbReference type="EMBL" id="CAJ0940887.1"/>
    </source>
</evidence>
<sequence>MSVHSQRRQPNRLINGIHRCESAPILLPARLLAWAERADRRCDRKRSRQQCGAGAAVRAGAVRVPGSLCRGLLVFSAHVGDREVFLRARGRTFTSFREDDEKEWKGPFFFIQGADPQHFGLMKSWRFGQCDFGGMNGRKRSN</sequence>
<dbReference type="Proteomes" id="UP001176940">
    <property type="component" value="Unassembled WGS sequence"/>
</dbReference>
<organism evidence="1 2">
    <name type="scientific">Ranitomeya imitator</name>
    <name type="common">mimic poison frog</name>
    <dbReference type="NCBI Taxonomy" id="111125"/>
    <lineage>
        <taxon>Eukaryota</taxon>
        <taxon>Metazoa</taxon>
        <taxon>Chordata</taxon>
        <taxon>Craniata</taxon>
        <taxon>Vertebrata</taxon>
        <taxon>Euteleostomi</taxon>
        <taxon>Amphibia</taxon>
        <taxon>Batrachia</taxon>
        <taxon>Anura</taxon>
        <taxon>Neobatrachia</taxon>
        <taxon>Hyloidea</taxon>
        <taxon>Dendrobatidae</taxon>
        <taxon>Dendrobatinae</taxon>
        <taxon>Ranitomeya</taxon>
    </lineage>
</organism>